<sequence>MRIRFGYVAMSLNLSNASPSRTMTAAQFEKLDNREAGIRKLERISSMNLESCRRLLLHNAAHDITFFRLSSRLVPLVNHPFTEGWKWDRAIKEDLNQLGDVIKKTGSRVDFHPDHFTVLNTEDDDLFKRSLHVLLYHYKLLKGMNQEPRHRAVIHIGGKKHGVDKGLETFVDRFQEIPVSLGSMLMLENDDTNYSIEHALYLGEKLGIPVVFDLHHHDVHGATPVSVFWDRVIGTWSHSPLPIKMHVSSPRDHPMDKSHADYIDADRLYSFLREICGSTEQIDIMIEAKRKDESLFRLMADLKDKPGVRQIDQSSIELDC</sequence>
<keyword evidence="8" id="KW-1185">Reference proteome</keyword>
<name>A0A2W0HAI2_9BACI</name>
<dbReference type="Gene3D" id="3.20.20.150">
    <property type="entry name" value="Divalent-metal-dependent TIM barrel enzymes"/>
    <property type="match status" value="1"/>
</dbReference>
<evidence type="ECO:0000256" key="5">
    <source>
        <dbReference type="ARBA" id="ARBA00022801"/>
    </source>
</evidence>
<evidence type="ECO:0000313" key="7">
    <source>
        <dbReference type="EMBL" id="PYZ97901.1"/>
    </source>
</evidence>
<dbReference type="PANTHER" id="PTHR31290">
    <property type="entry name" value="UV-DAMAGE ENDONUCLEASE"/>
    <property type="match status" value="1"/>
</dbReference>
<evidence type="ECO:0000256" key="4">
    <source>
        <dbReference type="ARBA" id="ARBA00022769"/>
    </source>
</evidence>
<dbReference type="GO" id="GO:0004519">
    <property type="term" value="F:endonuclease activity"/>
    <property type="evidence" value="ECO:0007669"/>
    <property type="project" value="UniProtKB-KW"/>
</dbReference>
<dbReference type="InterPro" id="IPR036237">
    <property type="entry name" value="Xyl_isomerase-like_sf"/>
</dbReference>
<keyword evidence="2 7" id="KW-0255">Endonuclease</keyword>
<evidence type="ECO:0000256" key="2">
    <source>
        <dbReference type="ARBA" id="ARBA00022759"/>
    </source>
</evidence>
<dbReference type="Pfam" id="PF03851">
    <property type="entry name" value="UvdE"/>
    <property type="match status" value="1"/>
</dbReference>
<dbReference type="RefSeq" id="WP_110517449.1">
    <property type="nucleotide sequence ID" value="NZ_PDOF01000001.1"/>
</dbReference>
<keyword evidence="5" id="KW-0378">Hydrolase</keyword>
<proteinExistence type="predicted"/>
<gene>
    <name evidence="7" type="ORF">CR205_04715</name>
</gene>
<reference evidence="7 8" key="1">
    <citation type="submission" date="2017-10" db="EMBL/GenBank/DDBJ databases">
        <title>Bacillus sp. nov., a halophilic bacterium isolated from a Yangshapao Lake.</title>
        <authorList>
            <person name="Wang H."/>
        </authorList>
    </citation>
    <scope>NUCLEOTIDE SEQUENCE [LARGE SCALE GENOMIC DNA]</scope>
    <source>
        <strain evidence="7 8">YSP-3</strain>
    </source>
</reference>
<dbReference type="InterPro" id="IPR004601">
    <property type="entry name" value="UvdE"/>
</dbReference>
<keyword evidence="6" id="KW-0234">DNA repair</keyword>
<organism evidence="7 8">
    <name type="scientific">Alteribacter lacisalsi</name>
    <dbReference type="NCBI Taxonomy" id="2045244"/>
    <lineage>
        <taxon>Bacteria</taxon>
        <taxon>Bacillati</taxon>
        <taxon>Bacillota</taxon>
        <taxon>Bacilli</taxon>
        <taxon>Bacillales</taxon>
        <taxon>Bacillaceae</taxon>
        <taxon>Alteribacter</taxon>
    </lineage>
</organism>
<evidence type="ECO:0000313" key="8">
    <source>
        <dbReference type="Proteomes" id="UP000248066"/>
    </source>
</evidence>
<keyword evidence="4" id="KW-0228">DNA excision</keyword>
<dbReference type="GO" id="GO:0006289">
    <property type="term" value="P:nucleotide-excision repair"/>
    <property type="evidence" value="ECO:0007669"/>
    <property type="project" value="InterPro"/>
</dbReference>
<accession>A0A2W0HAI2</accession>
<keyword evidence="3" id="KW-0227">DNA damage</keyword>
<dbReference type="AlphaFoldDB" id="A0A2W0HAI2"/>
<dbReference type="OrthoDB" id="9782576at2"/>
<dbReference type="GO" id="GO:0016787">
    <property type="term" value="F:hydrolase activity"/>
    <property type="evidence" value="ECO:0007669"/>
    <property type="project" value="UniProtKB-KW"/>
</dbReference>
<evidence type="ECO:0000256" key="3">
    <source>
        <dbReference type="ARBA" id="ARBA00022763"/>
    </source>
</evidence>
<evidence type="ECO:0000256" key="6">
    <source>
        <dbReference type="ARBA" id="ARBA00023204"/>
    </source>
</evidence>
<comment type="caution">
    <text evidence="7">The sequence shown here is derived from an EMBL/GenBank/DDBJ whole genome shotgun (WGS) entry which is preliminary data.</text>
</comment>
<dbReference type="GO" id="GO:0009411">
    <property type="term" value="P:response to UV"/>
    <property type="evidence" value="ECO:0007669"/>
    <property type="project" value="InterPro"/>
</dbReference>
<dbReference type="NCBIfam" id="TIGR00629">
    <property type="entry name" value="uvde"/>
    <property type="match status" value="1"/>
</dbReference>
<dbReference type="SUPFAM" id="SSF51658">
    <property type="entry name" value="Xylose isomerase-like"/>
    <property type="match status" value="1"/>
</dbReference>
<protein>
    <submittedName>
        <fullName evidence="7">UV damage endonuclease UvsE</fullName>
    </submittedName>
</protein>
<dbReference type="Proteomes" id="UP000248066">
    <property type="component" value="Unassembled WGS sequence"/>
</dbReference>
<keyword evidence="1" id="KW-0540">Nuclease</keyword>
<dbReference type="EMBL" id="PDOF01000001">
    <property type="protein sequence ID" value="PYZ97901.1"/>
    <property type="molecule type" value="Genomic_DNA"/>
</dbReference>
<dbReference type="PANTHER" id="PTHR31290:SF5">
    <property type="entry name" value="UV-DAMAGE ENDONUCLEASE"/>
    <property type="match status" value="1"/>
</dbReference>
<evidence type="ECO:0000256" key="1">
    <source>
        <dbReference type="ARBA" id="ARBA00022722"/>
    </source>
</evidence>